<keyword evidence="2" id="KW-1185">Reference proteome</keyword>
<evidence type="ECO:0000313" key="2">
    <source>
        <dbReference type="Proteomes" id="UP000706525"/>
    </source>
</evidence>
<accession>A0ABN7ZHU5</accession>
<gene>
    <name evidence="1" type="ORF">LMG32289_05420</name>
</gene>
<dbReference type="Proteomes" id="UP000706525">
    <property type="component" value="Unassembled WGS sequence"/>
</dbReference>
<dbReference type="EMBL" id="CAJZAG010000012">
    <property type="protein sequence ID" value="CAG9183787.1"/>
    <property type="molecule type" value="Genomic_DNA"/>
</dbReference>
<protein>
    <submittedName>
        <fullName evidence="1">Uncharacterized protein</fullName>
    </submittedName>
</protein>
<organism evidence="1 2">
    <name type="scientific">Cupriavidus pampae</name>
    <dbReference type="NCBI Taxonomy" id="659251"/>
    <lineage>
        <taxon>Bacteria</taxon>
        <taxon>Pseudomonadati</taxon>
        <taxon>Pseudomonadota</taxon>
        <taxon>Betaproteobacteria</taxon>
        <taxon>Burkholderiales</taxon>
        <taxon>Burkholderiaceae</taxon>
        <taxon>Cupriavidus</taxon>
    </lineage>
</organism>
<dbReference type="RefSeq" id="WP_223994016.1">
    <property type="nucleotide sequence ID" value="NZ_CAJZAG010000012.1"/>
</dbReference>
<comment type="caution">
    <text evidence="1">The sequence shown here is derived from an EMBL/GenBank/DDBJ whole genome shotgun (WGS) entry which is preliminary data.</text>
</comment>
<name>A0ABN7ZHU5_9BURK</name>
<sequence length="249" mass="27373">MDALSPPVALVLTPAPAPQEAPVPATSDLVLSRRHFKRLRHFFQCRSYGSAAHGDSIDLALVGHGYIARIESLLGSTNFKITPAGEQALAVELSREIQRRSPHHDLASRLANWRRRSGRVTWENIELVVNLPAGGRAVVRPDVFSLVSTYDEKRIYPCVDEVKVSRADFLADVAKPEKRAGYAAVSDALYYVAPAGLIQPAEVPEGCGLIVEHAADQFEILRRAKRKRVALSVHTFMNLILKPGDVTPL</sequence>
<evidence type="ECO:0000313" key="1">
    <source>
        <dbReference type="EMBL" id="CAG9183787.1"/>
    </source>
</evidence>
<reference evidence="1 2" key="1">
    <citation type="submission" date="2021-08" db="EMBL/GenBank/DDBJ databases">
        <authorList>
            <person name="Peeters C."/>
        </authorList>
    </citation>
    <scope>NUCLEOTIDE SEQUENCE [LARGE SCALE GENOMIC DNA]</scope>
    <source>
        <strain evidence="1 2">LMG 32289</strain>
    </source>
</reference>
<proteinExistence type="predicted"/>